<keyword evidence="7 17" id="KW-0819">tRNA processing</keyword>
<evidence type="ECO:0000256" key="11">
    <source>
        <dbReference type="ARBA" id="ARBA00023004"/>
    </source>
</evidence>
<evidence type="ECO:0000256" key="7">
    <source>
        <dbReference type="ARBA" id="ARBA00022694"/>
    </source>
</evidence>
<evidence type="ECO:0000256" key="10">
    <source>
        <dbReference type="ARBA" id="ARBA00023002"/>
    </source>
</evidence>
<dbReference type="Pfam" id="PF02677">
    <property type="entry name" value="QueH"/>
    <property type="match status" value="1"/>
</dbReference>
<keyword evidence="11 17" id="KW-0408">Iron</keyword>
<evidence type="ECO:0000313" key="18">
    <source>
        <dbReference type="EMBL" id="MBU3849979.1"/>
    </source>
</evidence>
<feature type="disulfide bond" description="Redox-active" evidence="17">
    <location>
        <begin position="209"/>
        <end position="211"/>
    </location>
</feature>
<dbReference type="PANTHER" id="PTHR36701:SF1">
    <property type="entry name" value="EPOXYQUEUOSINE REDUCTASE QUEH"/>
    <property type="match status" value="1"/>
</dbReference>
<evidence type="ECO:0000256" key="15">
    <source>
        <dbReference type="ARBA" id="ARBA00031446"/>
    </source>
</evidence>
<proteinExistence type="inferred from homology"/>
<dbReference type="AlphaFoldDB" id="A0A9E2NZE1"/>
<accession>A0A9E2NZE1</accession>
<comment type="similarity">
    <text evidence="3 17">Belongs to the QueH family.</text>
</comment>
<dbReference type="GO" id="GO:0046872">
    <property type="term" value="F:metal ion binding"/>
    <property type="evidence" value="ECO:0007669"/>
    <property type="project" value="UniProtKB-KW"/>
</dbReference>
<name>A0A9E2NZE1_9SPIR</name>
<feature type="binding site" evidence="17">
    <location>
        <position position="36"/>
    </location>
    <ligand>
        <name>[4Fe-4S] cluster</name>
        <dbReference type="ChEBI" id="CHEBI:49883"/>
    </ligand>
</feature>
<evidence type="ECO:0000256" key="17">
    <source>
        <dbReference type="HAMAP-Rule" id="MF_02089"/>
    </source>
</evidence>
<evidence type="ECO:0000256" key="1">
    <source>
        <dbReference type="ARBA" id="ARBA00002268"/>
    </source>
</evidence>
<keyword evidence="6 17" id="KW-0004">4Fe-4S</keyword>
<dbReference type="GO" id="GO:0052693">
    <property type="term" value="F:epoxyqueuosine reductase activity"/>
    <property type="evidence" value="ECO:0007669"/>
    <property type="project" value="UniProtKB-UniRule"/>
</dbReference>
<dbReference type="EMBL" id="JAHLFV010000129">
    <property type="protein sequence ID" value="MBU3849979.1"/>
    <property type="molecule type" value="Genomic_DNA"/>
</dbReference>
<evidence type="ECO:0000256" key="6">
    <source>
        <dbReference type="ARBA" id="ARBA00022485"/>
    </source>
</evidence>
<keyword evidence="14 17" id="KW-0676">Redox-active center</keyword>
<evidence type="ECO:0000256" key="16">
    <source>
        <dbReference type="ARBA" id="ARBA00047415"/>
    </source>
</evidence>
<evidence type="ECO:0000256" key="13">
    <source>
        <dbReference type="ARBA" id="ARBA00023157"/>
    </source>
</evidence>
<dbReference type="Proteomes" id="UP000823914">
    <property type="component" value="Unassembled WGS sequence"/>
</dbReference>
<gene>
    <name evidence="17" type="primary">queH</name>
    <name evidence="18" type="ORF">IAA16_05390</name>
</gene>
<dbReference type="GO" id="GO:0008616">
    <property type="term" value="P:tRNA queuosine(34) biosynthetic process"/>
    <property type="evidence" value="ECO:0007669"/>
    <property type="project" value="UniProtKB-UniRule"/>
</dbReference>
<dbReference type="InterPro" id="IPR003828">
    <property type="entry name" value="QueH"/>
</dbReference>
<evidence type="ECO:0000256" key="12">
    <source>
        <dbReference type="ARBA" id="ARBA00023014"/>
    </source>
</evidence>
<feature type="binding site" evidence="17">
    <location>
        <position position="35"/>
    </location>
    <ligand>
        <name>[4Fe-4S] cluster</name>
        <dbReference type="ChEBI" id="CHEBI:49883"/>
    </ligand>
</feature>
<evidence type="ECO:0000313" key="19">
    <source>
        <dbReference type="Proteomes" id="UP000823914"/>
    </source>
</evidence>
<sequence length="228" mass="26892">MSKKSVYLQEFEIEIEKIKERSRQGTKPKLLLHCCCAPCSSSVLETIGDFFDITLYYYNPNIHPTEEYIRRRDELKQFIKDFPQGKHTELIIPPYDPKEYFDIEDIPHHPERKEEPEKGERCSLCYSLRISHAFEYAITHGFEYVTTVLSISPHKDAEKINTIGKELEKKYEEQSIPIHFLVADFKKKNGFKRSLELSQKYALYRQDYCGCVFSQRKSENNLTTDSNL</sequence>
<evidence type="ECO:0000256" key="8">
    <source>
        <dbReference type="ARBA" id="ARBA00022723"/>
    </source>
</evidence>
<evidence type="ECO:0000256" key="4">
    <source>
        <dbReference type="ARBA" id="ARBA00012622"/>
    </source>
</evidence>
<comment type="pathway">
    <text evidence="2 17">tRNA modification; tRNA-queuosine biosynthesis.</text>
</comment>
<evidence type="ECO:0000256" key="3">
    <source>
        <dbReference type="ARBA" id="ARBA00008207"/>
    </source>
</evidence>
<evidence type="ECO:0000256" key="2">
    <source>
        <dbReference type="ARBA" id="ARBA00004691"/>
    </source>
</evidence>
<evidence type="ECO:0000256" key="5">
    <source>
        <dbReference type="ARBA" id="ARBA00016895"/>
    </source>
</evidence>
<organism evidence="18 19">
    <name type="scientific">Candidatus Treponema excrementipullorum</name>
    <dbReference type="NCBI Taxonomy" id="2838768"/>
    <lineage>
        <taxon>Bacteria</taxon>
        <taxon>Pseudomonadati</taxon>
        <taxon>Spirochaetota</taxon>
        <taxon>Spirochaetia</taxon>
        <taxon>Spirochaetales</taxon>
        <taxon>Treponemataceae</taxon>
        <taxon>Treponema</taxon>
    </lineage>
</organism>
<reference evidence="18" key="2">
    <citation type="submission" date="2021-04" db="EMBL/GenBank/DDBJ databases">
        <authorList>
            <person name="Gilroy R."/>
        </authorList>
    </citation>
    <scope>NUCLEOTIDE SEQUENCE</scope>
    <source>
        <strain evidence="18">Gambia15-2214</strain>
    </source>
</reference>
<reference evidence="18" key="1">
    <citation type="journal article" date="2021" name="PeerJ">
        <title>Extensive microbial diversity within the chicken gut microbiome revealed by metagenomics and culture.</title>
        <authorList>
            <person name="Gilroy R."/>
            <person name="Ravi A."/>
            <person name="Getino M."/>
            <person name="Pursley I."/>
            <person name="Horton D.L."/>
            <person name="Alikhan N.F."/>
            <person name="Baker D."/>
            <person name="Gharbi K."/>
            <person name="Hall N."/>
            <person name="Watson M."/>
            <person name="Adriaenssens E.M."/>
            <person name="Foster-Nyarko E."/>
            <person name="Jarju S."/>
            <person name="Secka A."/>
            <person name="Antonio M."/>
            <person name="Oren A."/>
            <person name="Chaudhuri R.R."/>
            <person name="La Ragione R."/>
            <person name="Hildebrand F."/>
            <person name="Pallen M.J."/>
        </authorList>
    </citation>
    <scope>NUCLEOTIDE SEQUENCE</scope>
    <source>
        <strain evidence="18">Gambia15-2214</strain>
    </source>
</reference>
<keyword evidence="10 17" id="KW-0560">Oxidoreductase</keyword>
<keyword evidence="13 17" id="KW-1015">Disulfide bond</keyword>
<dbReference type="HAMAP" id="MF_02089">
    <property type="entry name" value="QueH"/>
    <property type="match status" value="1"/>
</dbReference>
<keyword evidence="8 17" id="KW-0479">Metal-binding</keyword>
<keyword evidence="9 17" id="KW-0671">Queuosine biosynthesis</keyword>
<comment type="function">
    <text evidence="1 17">Catalyzes the conversion of epoxyqueuosine (oQ) to queuosine (Q), which is a hypermodified base found in the wobble positions of tRNA(Asp), tRNA(Asn), tRNA(His) and tRNA(Tyr).</text>
</comment>
<comment type="caution">
    <text evidence="18">The sequence shown here is derived from an EMBL/GenBank/DDBJ whole genome shotgun (WGS) entry which is preliminary data.</text>
</comment>
<evidence type="ECO:0000256" key="9">
    <source>
        <dbReference type="ARBA" id="ARBA00022785"/>
    </source>
</evidence>
<dbReference type="GO" id="GO:0051539">
    <property type="term" value="F:4 iron, 4 sulfur cluster binding"/>
    <property type="evidence" value="ECO:0007669"/>
    <property type="project" value="UniProtKB-UniRule"/>
</dbReference>
<evidence type="ECO:0000256" key="14">
    <source>
        <dbReference type="ARBA" id="ARBA00023284"/>
    </source>
</evidence>
<dbReference type="EC" id="1.17.99.6" evidence="4 17"/>
<feature type="binding site" evidence="17">
    <location>
        <position position="122"/>
    </location>
    <ligand>
        <name>[4Fe-4S] cluster</name>
        <dbReference type="ChEBI" id="CHEBI:49883"/>
    </ligand>
</feature>
<protein>
    <recommendedName>
        <fullName evidence="5 17">Epoxyqueuosine reductase QueH</fullName>
        <ecNumber evidence="4 17">1.17.99.6</ecNumber>
    </recommendedName>
    <alternativeName>
        <fullName evidence="15 17">Queuosine biosynthesis protein QueH</fullName>
    </alternativeName>
</protein>
<feature type="binding site" evidence="17">
    <location>
        <position position="125"/>
    </location>
    <ligand>
        <name>[4Fe-4S] cluster</name>
        <dbReference type="ChEBI" id="CHEBI:49883"/>
    </ligand>
</feature>
<dbReference type="PANTHER" id="PTHR36701">
    <property type="entry name" value="EPOXYQUEUOSINE REDUCTASE QUEH"/>
    <property type="match status" value="1"/>
</dbReference>
<comment type="catalytic activity">
    <reaction evidence="16 17">
        <text>epoxyqueuosine(34) in tRNA + AH2 = queuosine(34) in tRNA + A + H2O</text>
        <dbReference type="Rhea" id="RHEA:32159"/>
        <dbReference type="Rhea" id="RHEA-COMP:18571"/>
        <dbReference type="Rhea" id="RHEA-COMP:18582"/>
        <dbReference type="ChEBI" id="CHEBI:13193"/>
        <dbReference type="ChEBI" id="CHEBI:15377"/>
        <dbReference type="ChEBI" id="CHEBI:17499"/>
        <dbReference type="ChEBI" id="CHEBI:194431"/>
        <dbReference type="ChEBI" id="CHEBI:194443"/>
        <dbReference type="EC" id="1.17.99.6"/>
    </reaction>
</comment>
<keyword evidence="12 17" id="KW-0411">Iron-sulfur</keyword>